<keyword evidence="4 5" id="KW-0472">Membrane</keyword>
<evidence type="ECO:0000313" key="8">
    <source>
        <dbReference type="Proteomes" id="UP000252586"/>
    </source>
</evidence>
<dbReference type="AlphaFoldDB" id="A0A366E2V4"/>
<dbReference type="RefSeq" id="WP_113974931.1">
    <property type="nucleotide sequence ID" value="NZ_CP107943.1"/>
</dbReference>
<evidence type="ECO:0000256" key="2">
    <source>
        <dbReference type="ARBA" id="ARBA00022692"/>
    </source>
</evidence>
<comment type="caution">
    <text evidence="7">The sequence shown here is derived from an EMBL/GenBank/DDBJ whole genome shotgun (WGS) entry which is preliminary data.</text>
</comment>
<keyword evidence="8" id="KW-1185">Reference proteome</keyword>
<feature type="domain" description="DUF202" evidence="6">
    <location>
        <begin position="7"/>
        <end position="64"/>
    </location>
</feature>
<feature type="transmembrane region" description="Helical" evidence="5">
    <location>
        <begin position="79"/>
        <end position="99"/>
    </location>
</feature>
<evidence type="ECO:0000256" key="1">
    <source>
        <dbReference type="ARBA" id="ARBA00004127"/>
    </source>
</evidence>
<dbReference type="GO" id="GO:0012505">
    <property type="term" value="C:endomembrane system"/>
    <property type="evidence" value="ECO:0007669"/>
    <property type="project" value="UniProtKB-SubCell"/>
</dbReference>
<accession>A0A366E2V4</accession>
<evidence type="ECO:0000256" key="4">
    <source>
        <dbReference type="ARBA" id="ARBA00023136"/>
    </source>
</evidence>
<dbReference type="Pfam" id="PF02656">
    <property type="entry name" value="DUF202"/>
    <property type="match status" value="1"/>
</dbReference>
<reference evidence="7 8" key="1">
    <citation type="submission" date="2018-06" db="EMBL/GenBank/DDBJ databases">
        <title>Genomic Encyclopedia of Type Strains, Phase IV (KMG-IV): sequencing the most valuable type-strain genomes for metagenomic binning, comparative biology and taxonomic classification.</title>
        <authorList>
            <person name="Goeker M."/>
        </authorList>
    </citation>
    <scope>NUCLEOTIDE SEQUENCE [LARGE SCALE GENOMIC DNA]</scope>
    <source>
        <strain evidence="7 8">DSM 44599</strain>
    </source>
</reference>
<evidence type="ECO:0000256" key="5">
    <source>
        <dbReference type="SAM" id="Phobius"/>
    </source>
</evidence>
<feature type="transmembrane region" description="Helical" evidence="5">
    <location>
        <begin position="43"/>
        <end position="63"/>
    </location>
</feature>
<evidence type="ECO:0000313" key="7">
    <source>
        <dbReference type="EMBL" id="RBO96700.1"/>
    </source>
</evidence>
<organism evidence="7 8">
    <name type="scientific">Nocardia puris</name>
    <dbReference type="NCBI Taxonomy" id="208602"/>
    <lineage>
        <taxon>Bacteria</taxon>
        <taxon>Bacillati</taxon>
        <taxon>Actinomycetota</taxon>
        <taxon>Actinomycetes</taxon>
        <taxon>Mycobacteriales</taxon>
        <taxon>Nocardiaceae</taxon>
        <taxon>Nocardia</taxon>
    </lineage>
</organism>
<name>A0A366E2V4_9NOCA</name>
<dbReference type="EMBL" id="QNRE01000001">
    <property type="protein sequence ID" value="RBO96700.1"/>
    <property type="molecule type" value="Genomic_DNA"/>
</dbReference>
<dbReference type="STRING" id="1210090.GCA_001613185_06230"/>
<proteinExistence type="predicted"/>
<feature type="transmembrane region" description="Helical" evidence="5">
    <location>
        <begin position="20"/>
        <end position="37"/>
    </location>
</feature>
<keyword evidence="2 5" id="KW-0812">Transmembrane</keyword>
<protein>
    <submittedName>
        <fullName evidence="7">Uncharacterized protein DUF202</fullName>
    </submittedName>
</protein>
<dbReference type="Proteomes" id="UP000252586">
    <property type="component" value="Unassembled WGS sequence"/>
</dbReference>
<comment type="subcellular location">
    <subcellularLocation>
        <location evidence="1">Endomembrane system</location>
        <topology evidence="1">Multi-pass membrane protein</topology>
    </subcellularLocation>
</comment>
<keyword evidence="3 5" id="KW-1133">Transmembrane helix</keyword>
<dbReference type="InterPro" id="IPR003807">
    <property type="entry name" value="DUF202"/>
</dbReference>
<evidence type="ECO:0000256" key="3">
    <source>
        <dbReference type="ARBA" id="ARBA00022989"/>
    </source>
</evidence>
<evidence type="ECO:0000259" key="6">
    <source>
        <dbReference type="Pfam" id="PF02656"/>
    </source>
</evidence>
<gene>
    <name evidence="7" type="ORF">DFR74_101716</name>
</gene>
<sequence length="104" mass="10678">MSIRDSTLVPERTALAWRRTALGAVVVAALFVAYALTSGWRGAALAPIAAALTLVAVAVAGMVRSHRLRTGHRDRANRVVAATTVAVLFAGGVATYVGAVQPPG</sequence>